<reference evidence="2" key="2">
    <citation type="submission" date="2025-08" db="UniProtKB">
        <authorList>
            <consortium name="RefSeq"/>
        </authorList>
    </citation>
    <scope>IDENTIFICATION</scope>
</reference>
<proteinExistence type="predicted"/>
<dbReference type="GeneID" id="84591026"/>
<dbReference type="AlphaFoldDB" id="A0AAJ8DYR4"/>
<evidence type="ECO:0000256" key="1">
    <source>
        <dbReference type="SAM" id="MobiDB-lite"/>
    </source>
</evidence>
<dbReference type="RefSeq" id="XP_059600652.1">
    <property type="nucleotide sequence ID" value="XM_059747707.1"/>
</dbReference>
<dbReference type="KEGG" id="ang:An04g08450"/>
<reference evidence="2" key="1">
    <citation type="submission" date="2025-02" db="EMBL/GenBank/DDBJ databases">
        <authorList>
            <consortium name="NCBI Genome Project"/>
        </authorList>
    </citation>
    <scope>NUCLEOTIDE SEQUENCE</scope>
</reference>
<feature type="compositionally biased region" description="Polar residues" evidence="1">
    <location>
        <begin position="161"/>
        <end position="170"/>
    </location>
</feature>
<accession>A0AAJ8DYR4</accession>
<dbReference type="VEuPathDB" id="FungiDB:An04g08450"/>
<evidence type="ECO:0000313" key="2">
    <source>
        <dbReference type="RefSeq" id="XP_059600652.1"/>
    </source>
</evidence>
<organism evidence="2">
    <name type="scientific">Aspergillus niger</name>
    <dbReference type="NCBI Taxonomy" id="5061"/>
    <lineage>
        <taxon>Eukaryota</taxon>
        <taxon>Fungi</taxon>
        <taxon>Dikarya</taxon>
        <taxon>Ascomycota</taxon>
        <taxon>Pezizomycotina</taxon>
        <taxon>Eurotiomycetes</taxon>
        <taxon>Eurotiomycetidae</taxon>
        <taxon>Eurotiales</taxon>
        <taxon>Aspergillaceae</taxon>
        <taxon>Aspergillus</taxon>
        <taxon>Aspergillus subgen. Circumdati</taxon>
    </lineage>
</organism>
<name>A0AAJ8DYR4_ASPNG</name>
<protein>
    <submittedName>
        <fullName evidence="2">Uncharacterized protein</fullName>
    </submittedName>
</protein>
<feature type="region of interest" description="Disordered" evidence="1">
    <location>
        <begin position="140"/>
        <end position="170"/>
    </location>
</feature>
<gene>
    <name evidence="2" type="ORF">An04g08450</name>
</gene>
<sequence>MSQQTARALYDSTIRPLTSIQTVGQQSTNRYDSTTTYTHAAVSILSDLLNPPNELTASPYFHKHEISLSATALNQVEENNVNALSSIEAYIHREPRQIFTCTHINDKRKCRRIQSGGETQSVSIIHPKWDGKRAWIDTALRHTSPPPSSGFGKLTDPPQLKSDSWDTSSY</sequence>